<accession>A0A7S1LRY3</accession>
<name>A0A7S1LRY3_NEODS</name>
<dbReference type="AlphaFoldDB" id="A0A7S1LRY3"/>
<reference evidence="2" key="1">
    <citation type="submission" date="2021-01" db="EMBL/GenBank/DDBJ databases">
        <authorList>
            <person name="Corre E."/>
            <person name="Pelletier E."/>
            <person name="Niang G."/>
            <person name="Scheremetjew M."/>
            <person name="Finn R."/>
            <person name="Kale V."/>
            <person name="Holt S."/>
            <person name="Cochrane G."/>
            <person name="Meng A."/>
            <person name="Brown T."/>
            <person name="Cohen L."/>
        </authorList>
    </citation>
    <scope>NUCLEOTIDE SEQUENCE</scope>
    <source>
        <strain evidence="2">CCAP 1951/1</strain>
    </source>
</reference>
<dbReference type="EMBL" id="HBGF01019187">
    <property type="protein sequence ID" value="CAD9112035.1"/>
    <property type="molecule type" value="Transcribed_RNA"/>
</dbReference>
<organism evidence="2">
    <name type="scientific">Neobodo designis</name>
    <name type="common">Flagellated protozoan</name>
    <name type="synonym">Bodo designis</name>
    <dbReference type="NCBI Taxonomy" id="312471"/>
    <lineage>
        <taxon>Eukaryota</taxon>
        <taxon>Discoba</taxon>
        <taxon>Euglenozoa</taxon>
        <taxon>Kinetoplastea</taxon>
        <taxon>Metakinetoplastina</taxon>
        <taxon>Neobodonida</taxon>
        <taxon>Neobodo</taxon>
    </lineage>
</organism>
<sequence>MRSIASLCFAVVLAATLTSAAAASESVVVKVCNDTASGNYVCTGSCRYYSVPVGGCLTDPTDSWMSLSFKCSMNARCFSATAFRQAGCTGDRLTNNQLLCGACGGGTGITCTPGGATSLENCTSRDTCVTGCDVVFDAPLGQCTSVPGNGGMSVRVNSFSPCAAVEWTSYHGGANNCSAGVKENSNWVPSGSCARFNIDNEGTFGYAFECAAWGTAVEGVRPFSELSRAGREALLRAIRRDRAGPRLGF</sequence>
<feature type="chain" id="PRO_5031360376" description="Leishmanolysin-like peptidase" evidence="1">
    <location>
        <begin position="23"/>
        <end position="249"/>
    </location>
</feature>
<evidence type="ECO:0008006" key="3">
    <source>
        <dbReference type="Google" id="ProtNLM"/>
    </source>
</evidence>
<keyword evidence="1" id="KW-0732">Signal</keyword>
<proteinExistence type="predicted"/>
<feature type="signal peptide" evidence="1">
    <location>
        <begin position="1"/>
        <end position="22"/>
    </location>
</feature>
<gene>
    <name evidence="2" type="ORF">NDES1114_LOCUS12688</name>
</gene>
<evidence type="ECO:0000256" key="1">
    <source>
        <dbReference type="SAM" id="SignalP"/>
    </source>
</evidence>
<protein>
    <recommendedName>
        <fullName evidence="3">Leishmanolysin-like peptidase</fullName>
    </recommendedName>
</protein>
<evidence type="ECO:0000313" key="2">
    <source>
        <dbReference type="EMBL" id="CAD9112035.1"/>
    </source>
</evidence>